<reference evidence="2 3" key="1">
    <citation type="submission" date="2016-10" db="EMBL/GenBank/DDBJ databases">
        <authorList>
            <person name="de Groot N.N."/>
        </authorList>
    </citation>
    <scope>NUCLEOTIDE SEQUENCE [LARGE SCALE GENOMIC DNA]</scope>
    <source>
        <strain evidence="2 3">CGMCC 1.3401</strain>
    </source>
</reference>
<name>A0A1G4QA41_9HYPH</name>
<dbReference type="AlphaFoldDB" id="A0A1G4QA41"/>
<evidence type="ECO:0000256" key="1">
    <source>
        <dbReference type="SAM" id="MobiDB-lite"/>
    </source>
</evidence>
<protein>
    <submittedName>
        <fullName evidence="2">Uncharacterized protein</fullName>
    </submittedName>
</protein>
<evidence type="ECO:0000313" key="3">
    <source>
        <dbReference type="Proteomes" id="UP000199542"/>
    </source>
</evidence>
<organism evidence="2 3">
    <name type="scientific">Rhizobium mongolense subsp. loessense</name>
    <dbReference type="NCBI Taxonomy" id="158890"/>
    <lineage>
        <taxon>Bacteria</taxon>
        <taxon>Pseudomonadati</taxon>
        <taxon>Pseudomonadota</taxon>
        <taxon>Alphaproteobacteria</taxon>
        <taxon>Hyphomicrobiales</taxon>
        <taxon>Rhizobiaceae</taxon>
        <taxon>Rhizobium/Agrobacterium group</taxon>
        <taxon>Rhizobium</taxon>
    </lineage>
</organism>
<sequence length="200" mass="21149">MTTYQDVNGGGYPELISNSTAELTSPVGLPRREWWKYFRLQPGTDGLAKEIFVDGFEANATSRSTGAGKGLSPSTAALFKSHGTKNNNKSGSPDPNVEPSFEFNAENGNDTDFTELRDLNGDGLVDSVHGSTVNAPLRLVYNTGNSVLTTGDGAFTAGGEPVESVFYNTSHSAGFGVRLGYSTESGSIICSSCCLLRCRA</sequence>
<feature type="region of interest" description="Disordered" evidence="1">
    <location>
        <begin position="61"/>
        <end position="109"/>
    </location>
</feature>
<dbReference type="Proteomes" id="UP000199542">
    <property type="component" value="Unassembled WGS sequence"/>
</dbReference>
<accession>A0A1G4QA41</accession>
<feature type="compositionally biased region" description="Polar residues" evidence="1">
    <location>
        <begin position="84"/>
        <end position="93"/>
    </location>
</feature>
<evidence type="ECO:0000313" key="2">
    <source>
        <dbReference type="EMBL" id="SCW41198.1"/>
    </source>
</evidence>
<gene>
    <name evidence="2" type="ORF">SAMN02927900_01513</name>
</gene>
<proteinExistence type="predicted"/>
<dbReference type="EMBL" id="FMTM01000001">
    <property type="protein sequence ID" value="SCW41198.1"/>
    <property type="molecule type" value="Genomic_DNA"/>
</dbReference>
<dbReference type="RefSeq" id="WP_092584175.1">
    <property type="nucleotide sequence ID" value="NZ_FMTM01000001.1"/>
</dbReference>